<sequence length="88" mass="10324">MLQNNYCIVCLKRVRSCKPNRIYITGYHEAILNLKAKYWKAFYLLKGYGINEDKEESKKLLKEIANNDSNENLKNDAQLLLNDLVKTK</sequence>
<name>A0ABN7XAM4_GIGMA</name>
<organism evidence="1 2">
    <name type="scientific">Gigaspora margarita</name>
    <dbReference type="NCBI Taxonomy" id="4874"/>
    <lineage>
        <taxon>Eukaryota</taxon>
        <taxon>Fungi</taxon>
        <taxon>Fungi incertae sedis</taxon>
        <taxon>Mucoromycota</taxon>
        <taxon>Glomeromycotina</taxon>
        <taxon>Glomeromycetes</taxon>
        <taxon>Diversisporales</taxon>
        <taxon>Gigasporaceae</taxon>
        <taxon>Gigaspora</taxon>
    </lineage>
</organism>
<proteinExistence type="predicted"/>
<evidence type="ECO:0000313" key="2">
    <source>
        <dbReference type="Proteomes" id="UP000789901"/>
    </source>
</evidence>
<evidence type="ECO:0000313" key="1">
    <source>
        <dbReference type="EMBL" id="CAG8851937.1"/>
    </source>
</evidence>
<reference evidence="1 2" key="1">
    <citation type="submission" date="2021-06" db="EMBL/GenBank/DDBJ databases">
        <authorList>
            <person name="Kallberg Y."/>
            <person name="Tangrot J."/>
            <person name="Rosling A."/>
        </authorList>
    </citation>
    <scope>NUCLEOTIDE SEQUENCE [LARGE SCALE GENOMIC DNA]</scope>
    <source>
        <strain evidence="1 2">120-4 pot B 10/14</strain>
    </source>
</reference>
<dbReference type="Proteomes" id="UP000789901">
    <property type="component" value="Unassembled WGS sequence"/>
</dbReference>
<protein>
    <submittedName>
        <fullName evidence="1">29652_t:CDS:1</fullName>
    </submittedName>
</protein>
<dbReference type="EMBL" id="CAJVQB010108760">
    <property type="protein sequence ID" value="CAG8851937.1"/>
    <property type="molecule type" value="Genomic_DNA"/>
</dbReference>
<keyword evidence="2" id="KW-1185">Reference proteome</keyword>
<feature type="non-terminal residue" evidence="1">
    <location>
        <position position="88"/>
    </location>
</feature>
<comment type="caution">
    <text evidence="1">The sequence shown here is derived from an EMBL/GenBank/DDBJ whole genome shotgun (WGS) entry which is preliminary data.</text>
</comment>
<accession>A0ABN7XAM4</accession>
<gene>
    <name evidence="1" type="ORF">GMARGA_LOCUS40993</name>
</gene>